<evidence type="ECO:0000313" key="2">
    <source>
        <dbReference type="EMBL" id="GHJ83718.1"/>
    </source>
</evidence>
<sequence>MASTYPPAQPDAPSTVSNLGSSLTSLANQPSALRYAPGVQLTPTQQYHVCLVLDLFQAKGTWAKIEHGLSEDAVYEDLFATAKNRIEVAGQFLGLPLVTTKSETISHEVIAVKPVSETAVQNPHPPAITSTPSTSAEPASLTASSPSSKTISEIDVKVHHRFSFKPLGTTVNMHSTLVIFSDEASGLIVRIQDRPMEAIPSNSLITMLRKMNAVVAPKLLGLPPSSEKEDHDKFASRHA</sequence>
<feature type="compositionally biased region" description="Basic and acidic residues" evidence="1">
    <location>
        <begin position="226"/>
        <end position="239"/>
    </location>
</feature>
<feature type="compositionally biased region" description="Low complexity" evidence="1">
    <location>
        <begin position="127"/>
        <end position="146"/>
    </location>
</feature>
<dbReference type="OrthoDB" id="2400485at2759"/>
<keyword evidence="3" id="KW-1185">Reference proteome</keyword>
<dbReference type="Proteomes" id="UP000620104">
    <property type="component" value="Unassembled WGS sequence"/>
</dbReference>
<feature type="region of interest" description="Disordered" evidence="1">
    <location>
        <begin position="220"/>
        <end position="239"/>
    </location>
</feature>
<reference evidence="2" key="1">
    <citation type="submission" date="2020-07" db="EMBL/GenBank/DDBJ databases">
        <title>Draft Genome Sequence of a Deep-Sea Yeast, Naganishia (Cryptococcus) liquefaciens strain N6.</title>
        <authorList>
            <person name="Han Y.W."/>
            <person name="Kajitani R."/>
            <person name="Morimoto H."/>
            <person name="Parhat M."/>
            <person name="Tsubouchi H."/>
            <person name="Bakenova O."/>
            <person name="Ogata M."/>
            <person name="Argunhan B."/>
            <person name="Aoki R."/>
            <person name="Kajiwara S."/>
            <person name="Itoh T."/>
            <person name="Iwasaki H."/>
        </authorList>
    </citation>
    <scope>NUCLEOTIDE SEQUENCE</scope>
    <source>
        <strain evidence="2">N6</strain>
    </source>
</reference>
<protein>
    <submittedName>
        <fullName evidence="2">Uncharacterized protein</fullName>
    </submittedName>
</protein>
<gene>
    <name evidence="2" type="ORF">NliqN6_0120</name>
</gene>
<accession>A0A8H3TMY1</accession>
<evidence type="ECO:0000256" key="1">
    <source>
        <dbReference type="SAM" id="MobiDB-lite"/>
    </source>
</evidence>
<dbReference type="AlphaFoldDB" id="A0A8H3TMY1"/>
<proteinExistence type="predicted"/>
<evidence type="ECO:0000313" key="3">
    <source>
        <dbReference type="Proteomes" id="UP000620104"/>
    </source>
</evidence>
<dbReference type="EMBL" id="BLZA01000002">
    <property type="protein sequence ID" value="GHJ83718.1"/>
    <property type="molecule type" value="Genomic_DNA"/>
</dbReference>
<name>A0A8H3TMY1_9TREE</name>
<comment type="caution">
    <text evidence="2">The sequence shown here is derived from an EMBL/GenBank/DDBJ whole genome shotgun (WGS) entry which is preliminary data.</text>
</comment>
<feature type="region of interest" description="Disordered" evidence="1">
    <location>
        <begin position="1"/>
        <end position="20"/>
    </location>
</feature>
<feature type="region of interest" description="Disordered" evidence="1">
    <location>
        <begin position="120"/>
        <end position="146"/>
    </location>
</feature>
<organism evidence="2 3">
    <name type="scientific">Naganishia liquefaciens</name>
    <dbReference type="NCBI Taxonomy" id="104408"/>
    <lineage>
        <taxon>Eukaryota</taxon>
        <taxon>Fungi</taxon>
        <taxon>Dikarya</taxon>
        <taxon>Basidiomycota</taxon>
        <taxon>Agaricomycotina</taxon>
        <taxon>Tremellomycetes</taxon>
        <taxon>Filobasidiales</taxon>
        <taxon>Filobasidiaceae</taxon>
        <taxon>Naganishia</taxon>
    </lineage>
</organism>